<evidence type="ECO:0000259" key="2">
    <source>
        <dbReference type="PROSITE" id="PS50943"/>
    </source>
</evidence>
<gene>
    <name evidence="3" type="ORF">H6A20_07490</name>
</gene>
<dbReference type="Proteomes" id="UP000705508">
    <property type="component" value="Unassembled WGS sequence"/>
</dbReference>
<organism evidence="3 4">
    <name type="scientific">Mordavella massiliensis</name>
    <dbReference type="NCBI Taxonomy" id="1871024"/>
    <lineage>
        <taxon>Bacteria</taxon>
        <taxon>Bacillati</taxon>
        <taxon>Bacillota</taxon>
        <taxon>Clostridia</taxon>
        <taxon>Eubacteriales</taxon>
        <taxon>Clostridiaceae</taxon>
        <taxon>Mordavella</taxon>
    </lineage>
</organism>
<accession>A0A938XBN4</accession>
<dbReference type="InterPro" id="IPR001387">
    <property type="entry name" value="Cro/C1-type_HTH"/>
</dbReference>
<evidence type="ECO:0000313" key="3">
    <source>
        <dbReference type="EMBL" id="MBM6948501.1"/>
    </source>
</evidence>
<dbReference type="EMBL" id="JACJKS010000008">
    <property type="protein sequence ID" value="MBM6948501.1"/>
    <property type="molecule type" value="Genomic_DNA"/>
</dbReference>
<reference evidence="3" key="2">
    <citation type="journal article" date="2021" name="Sci. Rep.">
        <title>The distribution of antibiotic resistance genes in chicken gut microbiota commensals.</title>
        <authorList>
            <person name="Juricova H."/>
            <person name="Matiasovicova J."/>
            <person name="Kubasova T."/>
            <person name="Cejkova D."/>
            <person name="Rychlik I."/>
        </authorList>
    </citation>
    <scope>NUCLEOTIDE SEQUENCE</scope>
    <source>
        <strain evidence="3">An582</strain>
    </source>
</reference>
<dbReference type="Gene3D" id="1.10.260.40">
    <property type="entry name" value="lambda repressor-like DNA-binding domains"/>
    <property type="match status" value="1"/>
</dbReference>
<dbReference type="AlphaFoldDB" id="A0A938XBN4"/>
<name>A0A938XBN4_9CLOT</name>
<dbReference type="PANTHER" id="PTHR46558:SF11">
    <property type="entry name" value="HTH-TYPE TRANSCRIPTIONAL REGULATOR XRE"/>
    <property type="match status" value="1"/>
</dbReference>
<dbReference type="SUPFAM" id="SSF47413">
    <property type="entry name" value="lambda repressor-like DNA-binding domains"/>
    <property type="match status" value="1"/>
</dbReference>
<protein>
    <submittedName>
        <fullName evidence="3">Helix-turn-helix transcriptional regulator</fullName>
    </submittedName>
</protein>
<dbReference type="PANTHER" id="PTHR46558">
    <property type="entry name" value="TRACRIPTIONAL REGULATORY PROTEIN-RELATED-RELATED"/>
    <property type="match status" value="1"/>
</dbReference>
<dbReference type="PROSITE" id="PS50943">
    <property type="entry name" value="HTH_CROC1"/>
    <property type="match status" value="1"/>
</dbReference>
<dbReference type="CDD" id="cd00093">
    <property type="entry name" value="HTH_XRE"/>
    <property type="match status" value="1"/>
</dbReference>
<keyword evidence="1" id="KW-0238">DNA-binding</keyword>
<evidence type="ECO:0000256" key="1">
    <source>
        <dbReference type="ARBA" id="ARBA00023125"/>
    </source>
</evidence>
<feature type="domain" description="HTH cro/C1-type" evidence="2">
    <location>
        <begin position="13"/>
        <end position="67"/>
    </location>
</feature>
<comment type="caution">
    <text evidence="3">The sequence shown here is derived from an EMBL/GenBank/DDBJ whole genome shotgun (WGS) entry which is preliminary data.</text>
</comment>
<proteinExistence type="predicted"/>
<dbReference type="SMART" id="SM00530">
    <property type="entry name" value="HTH_XRE"/>
    <property type="match status" value="1"/>
</dbReference>
<evidence type="ECO:0000313" key="4">
    <source>
        <dbReference type="Proteomes" id="UP000705508"/>
    </source>
</evidence>
<dbReference type="GO" id="GO:0003677">
    <property type="term" value="F:DNA binding"/>
    <property type="evidence" value="ECO:0007669"/>
    <property type="project" value="UniProtKB-KW"/>
</dbReference>
<reference evidence="3" key="1">
    <citation type="submission" date="2020-08" db="EMBL/GenBank/DDBJ databases">
        <authorList>
            <person name="Cejkova D."/>
            <person name="Kubasova T."/>
            <person name="Jahodarova E."/>
            <person name="Rychlik I."/>
        </authorList>
    </citation>
    <scope>NUCLEOTIDE SEQUENCE</scope>
    <source>
        <strain evidence="3">An582</strain>
    </source>
</reference>
<sequence length="77" mass="8430">MRAGEYGGVGPRIRALRLEKNMTQRQLADKVGVDRTSLSSYENNKRVPDLFILCSLADIFGISLDELVGRTGAGGKF</sequence>
<dbReference type="InterPro" id="IPR010982">
    <property type="entry name" value="Lambda_DNA-bd_dom_sf"/>
</dbReference>
<dbReference type="Pfam" id="PF01381">
    <property type="entry name" value="HTH_3"/>
    <property type="match status" value="1"/>
</dbReference>